<evidence type="ECO:0000256" key="1">
    <source>
        <dbReference type="HAMAP-Rule" id="MF_02077"/>
    </source>
</evidence>
<proteinExistence type="inferred from homology"/>
<keyword evidence="1" id="KW-0813">Transport</keyword>
<feature type="transmembrane region" description="Helical" evidence="1">
    <location>
        <begin position="228"/>
        <end position="250"/>
    </location>
</feature>
<feature type="transmembrane region" description="Helical" evidence="1">
    <location>
        <begin position="156"/>
        <end position="179"/>
    </location>
</feature>
<keyword evidence="1" id="KW-0472">Membrane</keyword>
<keyword evidence="3" id="KW-1185">Reference proteome</keyword>
<evidence type="ECO:0000313" key="3">
    <source>
        <dbReference type="Proteomes" id="UP000286268"/>
    </source>
</evidence>
<dbReference type="GO" id="GO:0008360">
    <property type="term" value="P:regulation of cell shape"/>
    <property type="evidence" value="ECO:0007669"/>
    <property type="project" value="UniProtKB-KW"/>
</dbReference>
<reference evidence="2 3" key="1">
    <citation type="submission" date="2018-01" db="EMBL/GenBank/DDBJ databases">
        <title>Genome Sequencing and Assembly of Anaerobacter polyendosporus strain CT4.</title>
        <authorList>
            <person name="Tachaapaikoon C."/>
            <person name="Sutheeworapong S."/>
            <person name="Jenjaroenpun P."/>
            <person name="Wongsurawat T."/>
            <person name="Nookeaw I."/>
            <person name="Cheawchanlertfa P."/>
            <person name="Kosugi A."/>
            <person name="Cheevadhanarak S."/>
            <person name="Ratanakhanokchai K."/>
        </authorList>
    </citation>
    <scope>NUCLEOTIDE SEQUENCE [LARGE SCALE GENOMIC DNA]</scope>
    <source>
        <strain evidence="2 3">CT4</strain>
    </source>
</reference>
<dbReference type="InterPro" id="IPR021260">
    <property type="entry name" value="Amj"/>
</dbReference>
<protein>
    <recommendedName>
        <fullName evidence="1">Lipid II flippase Amj</fullName>
    </recommendedName>
</protein>
<keyword evidence="1" id="KW-0133">Cell shape</keyword>
<comment type="pathway">
    <text evidence="1">Cell wall biogenesis; peptidoglycan biosynthesis.</text>
</comment>
<dbReference type="OrthoDB" id="7888986at2"/>
<comment type="caution">
    <text evidence="1">Lacks conserved residue(s) required for the propagation of feature annotation.</text>
</comment>
<dbReference type="KEGG" id="cmah:C1I91_21430"/>
<keyword evidence="1" id="KW-1133">Transmembrane helix</keyword>
<name>A0A410DY17_9CLOT</name>
<dbReference type="UniPathway" id="UPA00219"/>
<organism evidence="2 3">
    <name type="scientific">Clostridium manihotivorum</name>
    <dbReference type="NCBI Taxonomy" id="2320868"/>
    <lineage>
        <taxon>Bacteria</taxon>
        <taxon>Bacillati</taxon>
        <taxon>Bacillota</taxon>
        <taxon>Clostridia</taxon>
        <taxon>Eubacteriales</taxon>
        <taxon>Clostridiaceae</taxon>
        <taxon>Clostridium</taxon>
    </lineage>
</organism>
<keyword evidence="1" id="KW-0812">Transmembrane</keyword>
<evidence type="ECO:0000313" key="2">
    <source>
        <dbReference type="EMBL" id="QAA33979.1"/>
    </source>
</evidence>
<dbReference type="EMBL" id="CP025746">
    <property type="protein sequence ID" value="QAA33979.1"/>
    <property type="molecule type" value="Genomic_DNA"/>
</dbReference>
<comment type="subcellular location">
    <subcellularLocation>
        <location evidence="1">Cell membrane</location>
        <topology evidence="1">Multi-pass membrane protein</topology>
    </subcellularLocation>
</comment>
<comment type="similarity">
    <text evidence="1">Belongs to the Amj family.</text>
</comment>
<keyword evidence="1" id="KW-1003">Cell membrane</keyword>
<dbReference type="HAMAP" id="MF_02077">
    <property type="entry name" value="Amj_flippase"/>
    <property type="match status" value="1"/>
</dbReference>
<accession>A0A410DY17</accession>
<feature type="transmembrane region" description="Helical" evidence="1">
    <location>
        <begin position="81"/>
        <end position="100"/>
    </location>
</feature>
<feature type="transmembrane region" description="Helical" evidence="1">
    <location>
        <begin position="6"/>
        <end position="23"/>
    </location>
</feature>
<dbReference type="RefSeq" id="WP_128214699.1">
    <property type="nucleotide sequence ID" value="NZ_CP025746.1"/>
</dbReference>
<comment type="function">
    <text evidence="1">Involved in peptidoglycan biosynthesis. Transports lipid-linked peptidoglycan precursors from the inner to the outer leaflet of the cytoplasmic membrane.</text>
</comment>
<sequence>MSNKYIFLIALTLVIHFIDTLSYSVRLNSVKSGNFALSTSLFNIIVLVSRTANTFQGPLIGSLIDSSISHKYDPLMQVRGIIFAASGGTLMAIVLIPTFLKLFGVAMAKLEVSGSIPSLVVQSLSVSNIKRIAKNTIKPKKSMLDNLRYKNIPKRLLLLNAFITGIYTIGVLSSNYAVIYLPQKAATIAQSSGLINGIATIMLTLFIDPKSAVITDEAYRGKREYGDVKALVIMLIGTKLIGTLLGQLFLVPSARLLSLIYK</sequence>
<keyword evidence="1" id="KW-0573">Peptidoglycan synthesis</keyword>
<dbReference type="AlphaFoldDB" id="A0A410DY17"/>
<dbReference type="GO" id="GO:0009252">
    <property type="term" value="P:peptidoglycan biosynthetic process"/>
    <property type="evidence" value="ECO:0007669"/>
    <property type="project" value="UniProtKB-UniRule"/>
</dbReference>
<dbReference type="GO" id="GO:0015648">
    <property type="term" value="F:lipid-linked peptidoglycan transporter activity"/>
    <property type="evidence" value="ECO:0007669"/>
    <property type="project" value="UniProtKB-UniRule"/>
</dbReference>
<dbReference type="GO" id="GO:0005886">
    <property type="term" value="C:plasma membrane"/>
    <property type="evidence" value="ECO:0007669"/>
    <property type="project" value="UniProtKB-SubCell"/>
</dbReference>
<dbReference type="GO" id="GO:0071555">
    <property type="term" value="P:cell wall organization"/>
    <property type="evidence" value="ECO:0007669"/>
    <property type="project" value="UniProtKB-KW"/>
</dbReference>
<dbReference type="Pfam" id="PF10997">
    <property type="entry name" value="Amj"/>
    <property type="match status" value="1"/>
</dbReference>
<dbReference type="Proteomes" id="UP000286268">
    <property type="component" value="Chromosome"/>
</dbReference>
<keyword evidence="1" id="KW-0961">Cell wall biogenesis/degradation</keyword>
<feature type="transmembrane region" description="Helical" evidence="1">
    <location>
        <begin position="185"/>
        <end position="207"/>
    </location>
</feature>
<gene>
    <name evidence="1" type="primary">amj</name>
    <name evidence="2" type="ORF">C1I91_21430</name>
</gene>